<evidence type="ECO:0000313" key="1">
    <source>
        <dbReference type="EMBL" id="MCI27236.1"/>
    </source>
</evidence>
<proteinExistence type="predicted"/>
<dbReference type="Proteomes" id="UP000265520">
    <property type="component" value="Unassembled WGS sequence"/>
</dbReference>
<reference evidence="1 2" key="1">
    <citation type="journal article" date="2018" name="Front. Plant Sci.">
        <title>Red Clover (Trifolium pratense) and Zigzag Clover (T. medium) - A Picture of Genomic Similarities and Differences.</title>
        <authorList>
            <person name="Dluhosova J."/>
            <person name="Istvanek J."/>
            <person name="Nedelnik J."/>
            <person name="Repkova J."/>
        </authorList>
    </citation>
    <scope>NUCLEOTIDE SEQUENCE [LARGE SCALE GENOMIC DNA]</scope>
    <source>
        <strain evidence="2">cv. 10/8</strain>
        <tissue evidence="1">Leaf</tissue>
    </source>
</reference>
<keyword evidence="2" id="KW-1185">Reference proteome</keyword>
<accession>A0A392QUN4</accession>
<organism evidence="1 2">
    <name type="scientific">Trifolium medium</name>
    <dbReference type="NCBI Taxonomy" id="97028"/>
    <lineage>
        <taxon>Eukaryota</taxon>
        <taxon>Viridiplantae</taxon>
        <taxon>Streptophyta</taxon>
        <taxon>Embryophyta</taxon>
        <taxon>Tracheophyta</taxon>
        <taxon>Spermatophyta</taxon>
        <taxon>Magnoliopsida</taxon>
        <taxon>eudicotyledons</taxon>
        <taxon>Gunneridae</taxon>
        <taxon>Pentapetalae</taxon>
        <taxon>rosids</taxon>
        <taxon>fabids</taxon>
        <taxon>Fabales</taxon>
        <taxon>Fabaceae</taxon>
        <taxon>Papilionoideae</taxon>
        <taxon>50 kb inversion clade</taxon>
        <taxon>NPAAA clade</taxon>
        <taxon>Hologalegina</taxon>
        <taxon>IRL clade</taxon>
        <taxon>Trifolieae</taxon>
        <taxon>Trifolium</taxon>
    </lineage>
</organism>
<name>A0A392QUN4_9FABA</name>
<protein>
    <submittedName>
        <fullName evidence="1">Uncharacterized protein</fullName>
    </submittedName>
</protein>
<evidence type="ECO:0000313" key="2">
    <source>
        <dbReference type="Proteomes" id="UP000265520"/>
    </source>
</evidence>
<dbReference type="AlphaFoldDB" id="A0A392QUN4"/>
<dbReference type="EMBL" id="LXQA010158160">
    <property type="protein sequence ID" value="MCI27236.1"/>
    <property type="molecule type" value="Genomic_DNA"/>
</dbReference>
<comment type="caution">
    <text evidence="1">The sequence shown here is derived from an EMBL/GenBank/DDBJ whole genome shotgun (WGS) entry which is preliminary data.</text>
</comment>
<sequence>MPLKRPGSFFSCSPIGEAAATVTKKIQAMEKQAIEDMVLESTWVGDSKMPSAAVTRTQPVLESIAP</sequence>